<evidence type="ECO:0000313" key="1">
    <source>
        <dbReference type="EMBL" id="MFC6199091.1"/>
    </source>
</evidence>
<proteinExistence type="predicted"/>
<accession>A0ABW1SC14</accession>
<name>A0ABW1SC14_9PROT</name>
<evidence type="ECO:0000313" key="2">
    <source>
        <dbReference type="Proteomes" id="UP001596303"/>
    </source>
</evidence>
<sequence length="83" mass="9185">MDNYEGQLKAVTAAVSKKQLEVAFRHFFGLVPPEITSEAEYADATALYAAMDSSVPPQDLHSPVARYVVALGMQITKWEIKKN</sequence>
<dbReference type="RefSeq" id="WP_377379861.1">
    <property type="nucleotide sequence ID" value="NZ_JBHSSW010000022.1"/>
</dbReference>
<comment type="caution">
    <text evidence="1">The sequence shown here is derived from an EMBL/GenBank/DDBJ whole genome shotgun (WGS) entry which is preliminary data.</text>
</comment>
<gene>
    <name evidence="1" type="ORF">ACFQDM_13465</name>
</gene>
<dbReference type="EMBL" id="JBHSSW010000022">
    <property type="protein sequence ID" value="MFC6199091.1"/>
    <property type="molecule type" value="Genomic_DNA"/>
</dbReference>
<reference evidence="2" key="1">
    <citation type="journal article" date="2019" name="Int. J. Syst. Evol. Microbiol.">
        <title>The Global Catalogue of Microorganisms (GCM) 10K type strain sequencing project: providing services to taxonomists for standard genome sequencing and annotation.</title>
        <authorList>
            <consortium name="The Broad Institute Genomics Platform"/>
            <consortium name="The Broad Institute Genome Sequencing Center for Infectious Disease"/>
            <person name="Wu L."/>
            <person name="Ma J."/>
        </authorList>
    </citation>
    <scope>NUCLEOTIDE SEQUENCE [LARGE SCALE GENOMIC DNA]</scope>
    <source>
        <strain evidence="2">CGMCC-1.15741</strain>
    </source>
</reference>
<organism evidence="1 2">
    <name type="scientific">Ponticaulis profundi</name>
    <dbReference type="NCBI Taxonomy" id="2665222"/>
    <lineage>
        <taxon>Bacteria</taxon>
        <taxon>Pseudomonadati</taxon>
        <taxon>Pseudomonadota</taxon>
        <taxon>Alphaproteobacteria</taxon>
        <taxon>Hyphomonadales</taxon>
        <taxon>Hyphomonadaceae</taxon>
        <taxon>Ponticaulis</taxon>
    </lineage>
</organism>
<dbReference type="Proteomes" id="UP001596303">
    <property type="component" value="Unassembled WGS sequence"/>
</dbReference>
<keyword evidence="2" id="KW-1185">Reference proteome</keyword>
<protein>
    <submittedName>
        <fullName evidence="1">Uncharacterized protein</fullName>
    </submittedName>
</protein>